<feature type="transmembrane region" description="Helical" evidence="6">
    <location>
        <begin position="437"/>
        <end position="456"/>
    </location>
</feature>
<feature type="transmembrane region" description="Helical" evidence="6">
    <location>
        <begin position="462"/>
        <end position="483"/>
    </location>
</feature>
<keyword evidence="2" id="KW-1003">Cell membrane</keyword>
<evidence type="ECO:0000256" key="4">
    <source>
        <dbReference type="ARBA" id="ARBA00022989"/>
    </source>
</evidence>
<comment type="caution">
    <text evidence="7">The sequence shown here is derived from an EMBL/GenBank/DDBJ whole genome shotgun (WGS) entry which is preliminary data.</text>
</comment>
<organism evidence="7 8">
    <name type="scientific">Neolewinella maritima</name>
    <dbReference type="NCBI Taxonomy" id="1383882"/>
    <lineage>
        <taxon>Bacteria</taxon>
        <taxon>Pseudomonadati</taxon>
        <taxon>Bacteroidota</taxon>
        <taxon>Saprospiria</taxon>
        <taxon>Saprospirales</taxon>
        <taxon>Lewinellaceae</taxon>
        <taxon>Neolewinella</taxon>
    </lineage>
</organism>
<dbReference type="PANTHER" id="PTHR33529:SF6">
    <property type="entry name" value="YJGP_YJGQ FAMILY PERMEASE"/>
    <property type="match status" value="1"/>
</dbReference>
<gene>
    <name evidence="7" type="ORF">LEM8419_01630</name>
</gene>
<keyword evidence="4 6" id="KW-1133">Transmembrane helix</keyword>
<dbReference type="InterPro" id="IPR005495">
    <property type="entry name" value="LptG/LptF_permease"/>
</dbReference>
<dbReference type="EMBL" id="CAKLPZ010000001">
    <property type="protein sequence ID" value="CAH1000477.1"/>
    <property type="molecule type" value="Genomic_DNA"/>
</dbReference>
<feature type="transmembrane region" description="Helical" evidence="6">
    <location>
        <begin position="57"/>
        <end position="80"/>
    </location>
</feature>
<reference evidence="7" key="1">
    <citation type="submission" date="2021-12" db="EMBL/GenBank/DDBJ databases">
        <authorList>
            <person name="Rodrigo-Torres L."/>
            <person name="Arahal R. D."/>
            <person name="Lucena T."/>
        </authorList>
    </citation>
    <scope>NUCLEOTIDE SEQUENCE</scope>
    <source>
        <strain evidence="7">CECT 8419</strain>
    </source>
</reference>
<evidence type="ECO:0000313" key="7">
    <source>
        <dbReference type="EMBL" id="CAH1000477.1"/>
    </source>
</evidence>
<evidence type="ECO:0008006" key="9">
    <source>
        <dbReference type="Google" id="ProtNLM"/>
    </source>
</evidence>
<dbReference type="Pfam" id="PF03739">
    <property type="entry name" value="LptF_LptG"/>
    <property type="match status" value="2"/>
</dbReference>
<evidence type="ECO:0000256" key="1">
    <source>
        <dbReference type="ARBA" id="ARBA00004651"/>
    </source>
</evidence>
<feature type="transmembrane region" description="Helical" evidence="6">
    <location>
        <begin position="12"/>
        <end position="36"/>
    </location>
</feature>
<sequence length="551" mass="61610">MKQLDKLMLRSFVGPFIVTFGIALFVLLMQILWLYLDDIAGKGLSFFLIMELLAYKCVGLVPLALPLALLISSVMVLGNLAEHYELSSFKSAGVGLLRVMRPLIVIGALSAAVSYACSDYVIPAANLQFGSRMYDIQQKKPTLNMEPGVFNEDFSQFTIRLGGRSDNGRDISDVLIYDQTKANLGELSEIMADKGVMYSAGDGRFFVMKLYDGHQYVEQRPGGASGRSTPFMRTNFASYTKIFDLSEFELQRHASSLFSTNRTMLSTWQLRQGVDSISLDIATRKQGLSNHLLAYLPELPRDTTVIRPPVAIAADQMAQPRYLDLGDSLALVENMEEKVDSSWRNAIPVVENNETKEALNRALRDKLMDHPLIFGRAEWPGLDSIVNSLTDEDRDRVYNRSRSSLRSVTGQAESAIRLLPGIEESRVKHVYDMHMKYSMAVVCIIFIFIGAPMGAIVRKGGFGYPILVSIIFFVIFIILTIFCRKLAESFVVNGVFAGWLPCVILFPVSLWITLRAMNDAKLISTEKLGQAYRRARDSKQVAALRRAVRKG</sequence>
<dbReference type="RefSeq" id="WP_238750527.1">
    <property type="nucleotide sequence ID" value="NZ_CAKLPZ010000001.1"/>
</dbReference>
<protein>
    <recommendedName>
        <fullName evidence="9">YjgP/YjgQ family permease</fullName>
    </recommendedName>
</protein>
<keyword evidence="8" id="KW-1185">Reference proteome</keyword>
<dbReference type="PANTHER" id="PTHR33529">
    <property type="entry name" value="SLR0882 PROTEIN-RELATED"/>
    <property type="match status" value="1"/>
</dbReference>
<accession>A0ABM9B0Z7</accession>
<dbReference type="Proteomes" id="UP000837803">
    <property type="component" value="Unassembled WGS sequence"/>
</dbReference>
<keyword evidence="5 6" id="KW-0472">Membrane</keyword>
<evidence type="ECO:0000256" key="2">
    <source>
        <dbReference type="ARBA" id="ARBA00022475"/>
    </source>
</evidence>
<keyword evidence="3 6" id="KW-0812">Transmembrane</keyword>
<evidence type="ECO:0000256" key="3">
    <source>
        <dbReference type="ARBA" id="ARBA00022692"/>
    </source>
</evidence>
<evidence type="ECO:0000256" key="6">
    <source>
        <dbReference type="SAM" id="Phobius"/>
    </source>
</evidence>
<feature type="transmembrane region" description="Helical" evidence="6">
    <location>
        <begin position="490"/>
        <end position="512"/>
    </location>
</feature>
<evidence type="ECO:0000256" key="5">
    <source>
        <dbReference type="ARBA" id="ARBA00023136"/>
    </source>
</evidence>
<evidence type="ECO:0000313" key="8">
    <source>
        <dbReference type="Proteomes" id="UP000837803"/>
    </source>
</evidence>
<name>A0ABM9B0Z7_9BACT</name>
<comment type="subcellular location">
    <subcellularLocation>
        <location evidence="1">Cell membrane</location>
        <topology evidence="1">Multi-pass membrane protein</topology>
    </subcellularLocation>
</comment>
<proteinExistence type="predicted"/>